<organism evidence="2 4">
    <name type="scientific">Thalassovita autumnalis</name>
    <dbReference type="NCBI Taxonomy" id="2072972"/>
    <lineage>
        <taxon>Bacteria</taxon>
        <taxon>Pseudomonadati</taxon>
        <taxon>Pseudomonadota</taxon>
        <taxon>Alphaproteobacteria</taxon>
        <taxon>Rhodobacterales</taxon>
        <taxon>Roseobacteraceae</taxon>
        <taxon>Thalassovita</taxon>
    </lineage>
</organism>
<dbReference type="EMBL" id="CYSB01000024">
    <property type="protein sequence ID" value="CUH65122.1"/>
    <property type="molecule type" value="Genomic_DNA"/>
</dbReference>
<dbReference type="Proteomes" id="UP000051086">
    <property type="component" value="Unassembled WGS sequence"/>
</dbReference>
<evidence type="ECO:0000313" key="2">
    <source>
        <dbReference type="EMBL" id="CUH71684.1"/>
    </source>
</evidence>
<proteinExistence type="predicted"/>
<sequence>MCTLRHHVDLQYFLMALTKLGKMNPTLSILVLARKFTLRHEYTM</sequence>
<gene>
    <name evidence="1" type="ORF">TL5118_01170</name>
    <name evidence="2" type="ORF">TL5120_01474</name>
</gene>
<reference evidence="2 4" key="2">
    <citation type="submission" date="2015-09" db="EMBL/GenBank/DDBJ databases">
        <authorList>
            <consortium name="Swine Surveillance"/>
        </authorList>
    </citation>
    <scope>NUCLEOTIDE SEQUENCE [LARGE SCALE GENOMIC DNA]</scope>
    <source>
        <strain evidence="2 4">5120</strain>
    </source>
</reference>
<protein>
    <submittedName>
        <fullName evidence="2">Uncharacterized protein</fullName>
    </submittedName>
</protein>
<evidence type="ECO:0000313" key="3">
    <source>
        <dbReference type="Proteomes" id="UP000051086"/>
    </source>
</evidence>
<evidence type="ECO:0000313" key="4">
    <source>
        <dbReference type="Proteomes" id="UP000051887"/>
    </source>
</evidence>
<dbReference type="EMBL" id="CYSC01000024">
    <property type="protein sequence ID" value="CUH71684.1"/>
    <property type="molecule type" value="Genomic_DNA"/>
</dbReference>
<keyword evidence="3" id="KW-1185">Reference proteome</keyword>
<dbReference type="Proteomes" id="UP000051887">
    <property type="component" value="Unassembled WGS sequence"/>
</dbReference>
<name>A0A0P1G9N3_9RHOB</name>
<dbReference type="AlphaFoldDB" id="A0A0P1G9N3"/>
<accession>A0A0P1G9N3</accession>
<evidence type="ECO:0000313" key="1">
    <source>
        <dbReference type="EMBL" id="CUH65122.1"/>
    </source>
</evidence>
<reference evidence="1 3" key="1">
    <citation type="submission" date="2015-09" db="EMBL/GenBank/DDBJ databases">
        <authorList>
            <person name="Rodrigo-Torres L."/>
            <person name="Arahal D.R."/>
        </authorList>
    </citation>
    <scope>NUCLEOTIDE SEQUENCE [LARGE SCALE GENOMIC DNA]</scope>
    <source>
        <strain evidence="1 3">CECT 5118</strain>
    </source>
</reference>